<keyword evidence="2" id="KW-1133">Transmembrane helix</keyword>
<keyword evidence="2" id="KW-0472">Membrane</keyword>
<feature type="transmembrane region" description="Helical" evidence="2">
    <location>
        <begin position="39"/>
        <end position="58"/>
    </location>
</feature>
<accession>A0ABQ8H1Q2</accession>
<keyword evidence="5" id="KW-1185">Reference proteome</keyword>
<feature type="domain" description="RING-type" evidence="3">
    <location>
        <begin position="139"/>
        <end position="181"/>
    </location>
</feature>
<evidence type="ECO:0000256" key="2">
    <source>
        <dbReference type="SAM" id="Phobius"/>
    </source>
</evidence>
<dbReference type="SMART" id="SM00184">
    <property type="entry name" value="RING"/>
    <property type="match status" value="1"/>
</dbReference>
<keyword evidence="1" id="KW-0862">Zinc</keyword>
<evidence type="ECO:0000313" key="4">
    <source>
        <dbReference type="EMBL" id="KAH7544144.1"/>
    </source>
</evidence>
<evidence type="ECO:0000313" key="5">
    <source>
        <dbReference type="Proteomes" id="UP000827721"/>
    </source>
</evidence>
<name>A0ABQ8H1Q2_9ROSI</name>
<gene>
    <name evidence="4" type="ORF">JRO89_XS15G0116200</name>
</gene>
<dbReference type="EMBL" id="JAFEMO010000015">
    <property type="protein sequence ID" value="KAH7544144.1"/>
    <property type="molecule type" value="Genomic_DNA"/>
</dbReference>
<dbReference type="Pfam" id="PF13639">
    <property type="entry name" value="zf-RING_2"/>
    <property type="match status" value="1"/>
</dbReference>
<dbReference type="PANTHER" id="PTHR45676:SF159">
    <property type="entry name" value="RING-H2 FINGER PROTEIN ATL51"/>
    <property type="match status" value="1"/>
</dbReference>
<protein>
    <recommendedName>
        <fullName evidence="3">RING-type domain-containing protein</fullName>
    </recommendedName>
</protein>
<dbReference type="InterPro" id="IPR001841">
    <property type="entry name" value="Znf_RING"/>
</dbReference>
<organism evidence="4 5">
    <name type="scientific">Xanthoceras sorbifolium</name>
    <dbReference type="NCBI Taxonomy" id="99658"/>
    <lineage>
        <taxon>Eukaryota</taxon>
        <taxon>Viridiplantae</taxon>
        <taxon>Streptophyta</taxon>
        <taxon>Embryophyta</taxon>
        <taxon>Tracheophyta</taxon>
        <taxon>Spermatophyta</taxon>
        <taxon>Magnoliopsida</taxon>
        <taxon>eudicotyledons</taxon>
        <taxon>Gunneridae</taxon>
        <taxon>Pentapetalae</taxon>
        <taxon>rosids</taxon>
        <taxon>malvids</taxon>
        <taxon>Sapindales</taxon>
        <taxon>Sapindaceae</taxon>
        <taxon>Xanthoceroideae</taxon>
        <taxon>Xanthoceras</taxon>
    </lineage>
</organism>
<feature type="transmembrane region" description="Helical" evidence="2">
    <location>
        <begin position="12"/>
        <end position="33"/>
    </location>
</feature>
<comment type="caution">
    <text evidence="4">The sequence shown here is derived from an EMBL/GenBank/DDBJ whole genome shotgun (WGS) entry which is preliminary data.</text>
</comment>
<keyword evidence="1" id="KW-0863">Zinc-finger</keyword>
<evidence type="ECO:0000259" key="3">
    <source>
        <dbReference type="PROSITE" id="PS50089"/>
    </source>
</evidence>
<keyword evidence="1" id="KW-0479">Metal-binding</keyword>
<dbReference type="Proteomes" id="UP000827721">
    <property type="component" value="Unassembled WGS sequence"/>
</dbReference>
<keyword evidence="2" id="KW-0812">Transmembrane</keyword>
<dbReference type="CDD" id="cd16461">
    <property type="entry name" value="RING-H2_EL5-like"/>
    <property type="match status" value="1"/>
</dbReference>
<dbReference type="InterPro" id="IPR013083">
    <property type="entry name" value="Znf_RING/FYVE/PHD"/>
</dbReference>
<reference evidence="4 5" key="1">
    <citation type="submission" date="2021-02" db="EMBL/GenBank/DDBJ databases">
        <title>Plant Genome Project.</title>
        <authorList>
            <person name="Zhang R.-G."/>
        </authorList>
    </citation>
    <scope>NUCLEOTIDE SEQUENCE [LARGE SCALE GENOMIC DNA]</scope>
    <source>
        <tissue evidence="4">Leaves</tissue>
    </source>
</reference>
<sequence>MVPDVSLPPAIASFISVTYSYLSVLILFFIYIFLFALALWLFVSLYSYVIEVIVWFILERHTRGNPRSLIDIMIPDPDLRTRMKLAVIETGVWFSGLLDRFKGVSDQEGEGRQNKQELPASIPPTNYRTGEMESHSTDCAVCLEDFVDGDSCRILIVCNHIFHSNCIDQWLKYQSTCPICRKPVDM</sequence>
<dbReference type="PROSITE" id="PS50089">
    <property type="entry name" value="ZF_RING_2"/>
    <property type="match status" value="1"/>
</dbReference>
<dbReference type="PANTHER" id="PTHR45676">
    <property type="entry name" value="RING-H2 FINGER PROTEIN ATL51-RELATED"/>
    <property type="match status" value="1"/>
</dbReference>
<dbReference type="Gene3D" id="3.30.40.10">
    <property type="entry name" value="Zinc/RING finger domain, C3HC4 (zinc finger)"/>
    <property type="match status" value="1"/>
</dbReference>
<evidence type="ECO:0000256" key="1">
    <source>
        <dbReference type="PROSITE-ProRule" id="PRU00175"/>
    </source>
</evidence>
<dbReference type="SUPFAM" id="SSF57850">
    <property type="entry name" value="RING/U-box"/>
    <property type="match status" value="1"/>
</dbReference>
<proteinExistence type="predicted"/>